<dbReference type="Proteomes" id="UP000235965">
    <property type="component" value="Unassembled WGS sequence"/>
</dbReference>
<evidence type="ECO:0000259" key="9">
    <source>
        <dbReference type="PROSITE" id="PS51180"/>
    </source>
</evidence>
<evidence type="ECO:0000313" key="11">
    <source>
        <dbReference type="Proteomes" id="UP000235965"/>
    </source>
</evidence>
<dbReference type="InterPro" id="IPR029021">
    <property type="entry name" value="Prot-tyrosine_phosphatase-like"/>
</dbReference>
<keyword evidence="5" id="KW-0175">Coiled coil</keyword>
<evidence type="ECO:0000259" key="7">
    <source>
        <dbReference type="PROSITE" id="PS50055"/>
    </source>
</evidence>
<dbReference type="Gene3D" id="1.20.140.50">
    <property type="entry name" value="alix/aip1 like domains"/>
    <property type="match status" value="1"/>
</dbReference>
<evidence type="ECO:0000256" key="5">
    <source>
        <dbReference type="SAM" id="Coils"/>
    </source>
</evidence>
<feature type="compositionally biased region" description="Low complexity" evidence="6">
    <location>
        <begin position="733"/>
        <end position="743"/>
    </location>
</feature>
<dbReference type="Pfam" id="PF13949">
    <property type="entry name" value="ALIX_LYPXL_bnd"/>
    <property type="match status" value="1"/>
</dbReference>
<dbReference type="InterPro" id="IPR038499">
    <property type="entry name" value="BRO1_sf"/>
</dbReference>
<dbReference type="PROSITE" id="PS00383">
    <property type="entry name" value="TYR_PHOSPHATASE_1"/>
    <property type="match status" value="1"/>
</dbReference>
<feature type="region of interest" description="Disordered" evidence="6">
    <location>
        <begin position="716"/>
        <end position="744"/>
    </location>
</feature>
<keyword evidence="4" id="KW-0967">Endosome</keyword>
<dbReference type="SMART" id="SM01041">
    <property type="entry name" value="BRO1"/>
    <property type="match status" value="1"/>
</dbReference>
<dbReference type="EMBL" id="NEVH01017441">
    <property type="protein sequence ID" value="PNF24580.1"/>
    <property type="molecule type" value="Genomic_DNA"/>
</dbReference>
<dbReference type="InterPro" id="IPR004328">
    <property type="entry name" value="BRO1_dom"/>
</dbReference>
<dbReference type="GO" id="GO:0032456">
    <property type="term" value="P:endocytic recycling"/>
    <property type="evidence" value="ECO:0007669"/>
    <property type="project" value="TreeGrafter"/>
</dbReference>
<dbReference type="FunCoup" id="A0A2J7Q7N0">
    <property type="interactions" value="961"/>
</dbReference>
<feature type="compositionally biased region" description="Polar residues" evidence="6">
    <location>
        <begin position="1308"/>
        <end position="1338"/>
    </location>
</feature>
<dbReference type="Pfam" id="PF03097">
    <property type="entry name" value="BRO1"/>
    <property type="match status" value="1"/>
</dbReference>
<reference evidence="10 11" key="1">
    <citation type="submission" date="2017-12" db="EMBL/GenBank/DDBJ databases">
        <title>Hemimetabolous genomes reveal molecular basis of termite eusociality.</title>
        <authorList>
            <person name="Harrison M.C."/>
            <person name="Jongepier E."/>
            <person name="Robertson H.M."/>
            <person name="Arning N."/>
            <person name="Bitard-Feildel T."/>
            <person name="Chao H."/>
            <person name="Childers C.P."/>
            <person name="Dinh H."/>
            <person name="Doddapaneni H."/>
            <person name="Dugan S."/>
            <person name="Gowin J."/>
            <person name="Greiner C."/>
            <person name="Han Y."/>
            <person name="Hu H."/>
            <person name="Hughes D.S.T."/>
            <person name="Huylmans A.-K."/>
            <person name="Kemena C."/>
            <person name="Kremer L.P.M."/>
            <person name="Lee S.L."/>
            <person name="Lopez-Ezquerra A."/>
            <person name="Mallet L."/>
            <person name="Monroy-Kuhn J.M."/>
            <person name="Moser A."/>
            <person name="Murali S.C."/>
            <person name="Muzny D.M."/>
            <person name="Otani S."/>
            <person name="Piulachs M.-D."/>
            <person name="Poelchau M."/>
            <person name="Qu J."/>
            <person name="Schaub F."/>
            <person name="Wada-Katsumata A."/>
            <person name="Worley K.C."/>
            <person name="Xie Q."/>
            <person name="Ylla G."/>
            <person name="Poulsen M."/>
            <person name="Gibbs R.A."/>
            <person name="Schal C."/>
            <person name="Richards S."/>
            <person name="Belles X."/>
            <person name="Korb J."/>
            <person name="Bornberg-Bauer E."/>
        </authorList>
    </citation>
    <scope>NUCLEOTIDE SEQUENCE [LARGE SCALE GENOMIC DNA]</scope>
    <source>
        <tissue evidence="10">Whole body</tissue>
    </source>
</reference>
<feature type="region of interest" description="Disordered" evidence="6">
    <location>
        <begin position="1295"/>
        <end position="1350"/>
    </location>
</feature>
<feature type="region of interest" description="Disordered" evidence="6">
    <location>
        <begin position="1844"/>
        <end position="1894"/>
    </location>
</feature>
<protein>
    <recommendedName>
        <fullName evidence="12">Tyrosine-protein phosphatase non-receptor type 23</fullName>
    </recommendedName>
</protein>
<organism evidence="10 11">
    <name type="scientific">Cryptotermes secundus</name>
    <dbReference type="NCBI Taxonomy" id="105785"/>
    <lineage>
        <taxon>Eukaryota</taxon>
        <taxon>Metazoa</taxon>
        <taxon>Ecdysozoa</taxon>
        <taxon>Arthropoda</taxon>
        <taxon>Hexapoda</taxon>
        <taxon>Insecta</taxon>
        <taxon>Pterygota</taxon>
        <taxon>Neoptera</taxon>
        <taxon>Polyneoptera</taxon>
        <taxon>Dictyoptera</taxon>
        <taxon>Blattodea</taxon>
        <taxon>Blattoidea</taxon>
        <taxon>Termitoidae</taxon>
        <taxon>Kalotermitidae</taxon>
        <taxon>Cryptotermitinae</taxon>
        <taxon>Cryptotermes</taxon>
    </lineage>
</organism>
<feature type="region of interest" description="Disordered" evidence="6">
    <location>
        <begin position="1924"/>
        <end position="1953"/>
    </location>
</feature>
<feature type="compositionally biased region" description="Low complexity" evidence="6">
    <location>
        <begin position="1862"/>
        <end position="1887"/>
    </location>
</feature>
<dbReference type="PROSITE" id="PS50056">
    <property type="entry name" value="TYR_PHOSPHATASE_2"/>
    <property type="match status" value="1"/>
</dbReference>
<dbReference type="InterPro" id="IPR000387">
    <property type="entry name" value="Tyr_Pase_dom"/>
</dbReference>
<feature type="domain" description="BRO1" evidence="9">
    <location>
        <begin position="8"/>
        <end position="403"/>
    </location>
</feature>
<evidence type="ECO:0000256" key="1">
    <source>
        <dbReference type="ARBA" id="ARBA00004177"/>
    </source>
</evidence>
<feature type="region of interest" description="Disordered" evidence="6">
    <location>
        <begin position="1469"/>
        <end position="1490"/>
    </location>
</feature>
<dbReference type="PANTHER" id="PTHR23030">
    <property type="entry name" value="PCD6 INTERACTING PROTEIN-RELATED"/>
    <property type="match status" value="1"/>
</dbReference>
<feature type="region of interest" description="Disordered" evidence="6">
    <location>
        <begin position="1800"/>
        <end position="1826"/>
    </location>
</feature>
<dbReference type="STRING" id="105785.A0A2J7Q7N0"/>
<dbReference type="GO" id="GO:0043328">
    <property type="term" value="P:protein transport to vacuole involved in ubiquitin-dependent protein catabolic process via the multivesicular body sorting pathway"/>
    <property type="evidence" value="ECO:0007669"/>
    <property type="project" value="TreeGrafter"/>
</dbReference>
<feature type="compositionally biased region" description="Polar residues" evidence="6">
    <location>
        <begin position="716"/>
        <end position="726"/>
    </location>
</feature>
<dbReference type="SMART" id="SM00194">
    <property type="entry name" value="PTPc"/>
    <property type="match status" value="1"/>
</dbReference>
<sequence>MEAVPRLPMLSFDMKVSPESTSFGPKLKQYIRDAYHEDPEMYSNEIHTLEGLRVAATCAVRDVTGCSALKRYYCQLHFLQSRFPMGKDGAAAVPFTWRDTYANMACTVADIRFEMVSILYNIGALHSQLGASDSRVTADGMKLSCTHFQCAAWAFQHLKDTFPQPAGVDLAPDVMQFMYHLSLAQAQECILEKSMMDNRKATIIAKVAVQIVDYYNLALNTLDQGGSEDCSLPETLGTKIYKKWKRYVKFKIAYHSCVSLLYQGQQAEEQQKMGERVAYYQAASEKLEEAMKLSKGMDNIEAINESLTFTMDVVEGKKKAAKNENEFIYHEEVPDKDSLPDVKGASLVKGIPFNVNDPEVSGPDIFARLVPMKAHEASSLYSEEKAKLLRRVGGMIDEKDQELVTFMTSLQLDHLNIYSEPNRLPQELVDRCAALSAKPNTIQNLVDSMNKLADTYHDVEGMLQDIKELIQQEETREKEYQEVMGKRPPSIVATDLTREANKYQEAHAKASESNQTLHKAMTLHISNLRVLSLPLDELQEHVPTITVLDSPSDESSVKEMKHLVGKVEEMKQQRAMLASQLRESTCQDDITRQLVTRTGESLDTIFSQEMQKHQRYVALVEQNLAAQDNILKALTDAYARYAGTRKATNEILRKREATISALISSYDAYEDLLAKSSKGLEFYRKLETNVNKLLQRVKGTCKVQDEEREQILAKNNKTLPSSQTVTEADRSVAGSPASSAGGPKLKDYLQGMKRSGTAGVGYVTGHPNVSVGQTSNAYYNAYNQVPAPIASSQLSSYYDHSGPSSQLSAESSSCQQWVPAIRPAPVGSEGTSEQATTIKMEPGENKAPLPQQGYPYTVPTVSVDQSAGLKPARGYQLTTAYPDYNSTQYNYANPPAAYPVTQSPYIHQQQEQVPFTQGNVNTQGYSHGSTSHMQQYTPSGQGIVPSNVTENIVVAGPSAGSYSADTKPYINPAASAQHTGPYTTEVSHQYQGVQPVYPSGSNISYLNADQKVQDSGTYYLSSSSHQGYHVGAYPSVKQDLPSSSVHQTPATSAVCSTPSQAYSGIPQPQLPVTSNVPPGYTYDTTNGTFQYGGSSQNLQTGFHGQANIQPHQIIWHQQPQESTYGINSTSGITAATAASATSNMSPYYGSEYHASTSAMPLSSGSTSEVSLSNQQYYGNIQQQYQQFPQPYSYPAASSGYNLQQTAPVEPSVSAAPSASQFQYMAATGASCYTNAGSYNTSQTCSSQTSIDGHTFAAQYNTNQGVSGFETPMYSQASYYSLPYGYQYGVDGAVGTPSQSPHHIQQSSYTSSTVVNQTPQSPMTYMQARGQNDSTTTTFSQQGGNSLSSSSVQAVKGNQNENMSSSNVDLLAGLDFSLNQAPLVPQQPVTAAVWKKDEHHDKSVNSNIKQITSTSSGMNTPAPVVVTENADLPSEVSASESDAAVATLPQSNGLQTEKDNSQQMLVSKLTLPKDDTSQGEGKLTPKAFGKDPYTDPDALNQFVQEVGKYEKFVDGLTTKTLNGPTPLDMKWKELLELQEKDAHKRSISVARCYPMKNRFPDILPYDHSRIELPSTKDDYINASYMKNLTPLTPPFIVTQAPLPSTYTDFWTMVWEQQVEVIVCLLNDSELEGQVYWPVEKGQELAMGKMKLTLQSSNNRSHWIERIVSLCAVESRATRVIVHLQFTVWPGSSFPASPGPFLSFVSETLNFYSQQRGACHPVVVHCLSGVGRTGLFCLVTAAVCEIQAGRGLLDLVTTTACMSTHRKGSLRDREHLKFAYQAVLYYAQDLLMKRGILTSRSTFDDKRSRQGKSHTRHPSEDFLLGPPTDLNQLQSGIEKMGLVAANSNSSEPKDDGEMKQIQTSRSRQSSISSRRSSASSKVGSRSSSPSPYPSVLIIDPTQFSFSTDMMADKLRKKFTKENFTSKAKGMSLELTQEKPDDPLSQLDPLWPLKRL</sequence>
<dbReference type="GO" id="GO:0005768">
    <property type="term" value="C:endosome"/>
    <property type="evidence" value="ECO:0007669"/>
    <property type="project" value="UniProtKB-SubCell"/>
</dbReference>
<dbReference type="OrthoDB" id="10266451at2759"/>
<dbReference type="PROSITE" id="PS51180">
    <property type="entry name" value="BRO1"/>
    <property type="match status" value="1"/>
</dbReference>
<evidence type="ECO:0000259" key="8">
    <source>
        <dbReference type="PROSITE" id="PS50056"/>
    </source>
</evidence>
<dbReference type="PANTHER" id="PTHR23030:SF30">
    <property type="entry name" value="TYROSINE-PROTEIN PHOSPHATASE NON-RECEPTOR TYPE 23"/>
    <property type="match status" value="1"/>
</dbReference>
<dbReference type="Gene3D" id="1.20.120.560">
    <property type="entry name" value="alix/aip1 in complex with the ypdl late domain"/>
    <property type="match status" value="1"/>
</dbReference>
<comment type="subcellular location">
    <subcellularLocation>
        <location evidence="2">Cytoplasm</location>
    </subcellularLocation>
    <subcellularLocation>
        <location evidence="1">Endosome</location>
    </subcellularLocation>
</comment>
<feature type="compositionally biased region" description="Low complexity" evidence="6">
    <location>
        <begin position="1296"/>
        <end position="1307"/>
    </location>
</feature>
<dbReference type="Pfam" id="PF00102">
    <property type="entry name" value="Y_phosphatase"/>
    <property type="match status" value="1"/>
</dbReference>
<evidence type="ECO:0000313" key="10">
    <source>
        <dbReference type="EMBL" id="PNF24580.1"/>
    </source>
</evidence>
<feature type="domain" description="Tyrosine specific protein phosphatases" evidence="8">
    <location>
        <begin position="1697"/>
        <end position="1775"/>
    </location>
</feature>
<feature type="compositionally biased region" description="Low complexity" evidence="6">
    <location>
        <begin position="1339"/>
        <end position="1350"/>
    </location>
</feature>
<evidence type="ECO:0000256" key="6">
    <source>
        <dbReference type="SAM" id="MobiDB-lite"/>
    </source>
</evidence>
<evidence type="ECO:0008006" key="12">
    <source>
        <dbReference type="Google" id="ProtNLM"/>
    </source>
</evidence>
<dbReference type="GO" id="GO:0048666">
    <property type="term" value="P:neuron development"/>
    <property type="evidence" value="ECO:0007669"/>
    <property type="project" value="UniProtKB-ARBA"/>
</dbReference>
<dbReference type="CDD" id="cd09239">
    <property type="entry name" value="BRO1_HD-PTP_like"/>
    <property type="match status" value="1"/>
</dbReference>
<gene>
    <name evidence="10" type="ORF">B7P43_G03064</name>
</gene>
<evidence type="ECO:0000256" key="4">
    <source>
        <dbReference type="ARBA" id="ARBA00022753"/>
    </source>
</evidence>
<dbReference type="PRINTS" id="PR00700">
    <property type="entry name" value="PRTYPHPHTASE"/>
</dbReference>
<dbReference type="GO" id="GO:0045022">
    <property type="term" value="P:early endosome to late endosome transport"/>
    <property type="evidence" value="ECO:0007669"/>
    <property type="project" value="TreeGrafter"/>
</dbReference>
<keyword evidence="11" id="KW-1185">Reference proteome</keyword>
<dbReference type="Gene3D" id="3.90.190.10">
    <property type="entry name" value="Protein tyrosine phosphatase superfamily"/>
    <property type="match status" value="1"/>
</dbReference>
<evidence type="ECO:0000256" key="2">
    <source>
        <dbReference type="ARBA" id="ARBA00004496"/>
    </source>
</evidence>
<dbReference type="GO" id="GO:0004725">
    <property type="term" value="F:protein tyrosine phosphatase activity"/>
    <property type="evidence" value="ECO:0007669"/>
    <property type="project" value="InterPro"/>
</dbReference>
<feature type="coiled-coil region" evidence="5">
    <location>
        <begin position="463"/>
        <end position="513"/>
    </location>
</feature>
<dbReference type="SUPFAM" id="SSF52799">
    <property type="entry name" value="(Phosphotyrosine protein) phosphatases II"/>
    <property type="match status" value="1"/>
</dbReference>
<dbReference type="InterPro" id="IPR000242">
    <property type="entry name" value="PTP_cat"/>
</dbReference>
<dbReference type="Gene3D" id="1.25.40.280">
    <property type="entry name" value="alix/aip1 like domains"/>
    <property type="match status" value="1"/>
</dbReference>
<proteinExistence type="predicted"/>
<comment type="caution">
    <text evidence="10">The sequence shown here is derived from an EMBL/GenBank/DDBJ whole genome shotgun (WGS) entry which is preliminary data.</text>
</comment>
<dbReference type="InterPro" id="IPR025304">
    <property type="entry name" value="ALIX_V_dom"/>
</dbReference>
<accession>A0A2J7Q7N0</accession>
<dbReference type="InterPro" id="IPR003595">
    <property type="entry name" value="Tyr_Pase_cat"/>
</dbReference>
<dbReference type="SMART" id="SM00404">
    <property type="entry name" value="PTPc_motif"/>
    <property type="match status" value="1"/>
</dbReference>
<evidence type="ECO:0000256" key="3">
    <source>
        <dbReference type="ARBA" id="ARBA00022490"/>
    </source>
</evidence>
<name>A0A2J7Q7N0_9NEOP</name>
<dbReference type="PROSITE" id="PS50055">
    <property type="entry name" value="TYR_PHOSPHATASE_PTP"/>
    <property type="match status" value="1"/>
</dbReference>
<keyword evidence="3" id="KW-0963">Cytoplasm</keyword>
<dbReference type="InterPro" id="IPR016130">
    <property type="entry name" value="Tyr_Pase_AS"/>
</dbReference>
<dbReference type="CDD" id="cd09234">
    <property type="entry name" value="V_HD-PTP_like"/>
    <property type="match status" value="1"/>
</dbReference>
<feature type="domain" description="Tyrosine-protein phosphatase" evidence="7">
    <location>
        <begin position="1526"/>
        <end position="1784"/>
    </location>
</feature>
<dbReference type="InParanoid" id="A0A2J7Q7N0"/>